<feature type="transmembrane region" description="Helical" evidence="2">
    <location>
        <begin position="351"/>
        <end position="372"/>
    </location>
</feature>
<sequence>MRPVAAVVLVLGLASAAAGLAIAVVGFAPIPFGDSLSFFRKFFDAGGWDGYGLAELYRRHNEHRIVVPSLFFLLDIGLFRAGQAFLIAVIVVSSLAHAAVLAWLFRRLGHRGPLLAAFAAIAAGTALSPLAWENLVWSFQVQFIQVWLFATLAFAALAVGDGGQWRRVGGAVVFGLASTYTMANGLAVWPLLVGLAWWRGVRGAPFWLLAAVAAAVVAVEVTGFRPHGTHSDPAETLLQPLAVGHYALRYLTTAVAALGPTARDVLGGVLVLAVGGLAVDAVARPARYRAEHGVLLALAGFVIAAALLTALGRVGFGLAQADASRYATPSLLFLVVVLALALDRVAGRPSWAMAGAGGAAAVLLVPGLILAWKDLPAIAGSRDSRVNAIVEYLAGGYRPAAALSLFPRSSVVPARVLERLDAAGLGPFAERARFMPPADALRDPGRPLAAMCRGAVDGAVSDPVNGVQVWGWAADTASDAQPRWIVATGADDTVVAWGASLVWRPDVAAALGTRWGGRGFMATGDQAVDGPLTVYGVFDDGRRCAIATGIAAVPPRFLSGLPASAHPASGAWTVTDGGGPAGAGPGDPPPAATPAVGSLGLPSSRFEATLDLIPSAGPAELLVPVRTGPYPVGVTITVIDPATGGTLDGHGFGRPSADGWTWLVLRGTRSAPGHLLRLRATATGEGPWQGVAVGRPYWLPAAPQG</sequence>
<reference evidence="3" key="2">
    <citation type="submission" date="2020-09" db="EMBL/GenBank/DDBJ databases">
        <authorList>
            <person name="Sun Q."/>
            <person name="Kim S."/>
        </authorList>
    </citation>
    <scope>NUCLEOTIDE SEQUENCE</scope>
    <source>
        <strain evidence="3">KCTC 42651</strain>
    </source>
</reference>
<name>A0A919CTK3_9PROT</name>
<keyword evidence="2" id="KW-0472">Membrane</keyword>
<gene>
    <name evidence="3" type="ORF">GCM10017083_49680</name>
</gene>
<evidence type="ECO:0000256" key="2">
    <source>
        <dbReference type="SAM" id="Phobius"/>
    </source>
</evidence>
<comment type="caution">
    <text evidence="3">The sequence shown here is derived from an EMBL/GenBank/DDBJ whole genome shotgun (WGS) entry which is preliminary data.</text>
</comment>
<keyword evidence="2" id="KW-1133">Transmembrane helix</keyword>
<keyword evidence="4" id="KW-1185">Reference proteome</keyword>
<feature type="transmembrane region" description="Helical" evidence="2">
    <location>
        <begin position="326"/>
        <end position="342"/>
    </location>
</feature>
<dbReference type="Proteomes" id="UP000630353">
    <property type="component" value="Unassembled WGS sequence"/>
</dbReference>
<dbReference type="RefSeq" id="WP_189994788.1">
    <property type="nucleotide sequence ID" value="NZ_BMZS01000013.1"/>
</dbReference>
<evidence type="ECO:0000313" key="4">
    <source>
        <dbReference type="Proteomes" id="UP000630353"/>
    </source>
</evidence>
<accession>A0A919CTK3</accession>
<dbReference type="AlphaFoldDB" id="A0A919CTK3"/>
<reference evidence="3" key="1">
    <citation type="journal article" date="2014" name="Int. J. Syst. Evol. Microbiol.">
        <title>Complete genome sequence of Corynebacterium casei LMG S-19264T (=DSM 44701T), isolated from a smear-ripened cheese.</title>
        <authorList>
            <consortium name="US DOE Joint Genome Institute (JGI-PGF)"/>
            <person name="Walter F."/>
            <person name="Albersmeier A."/>
            <person name="Kalinowski J."/>
            <person name="Ruckert C."/>
        </authorList>
    </citation>
    <scope>NUCLEOTIDE SEQUENCE</scope>
    <source>
        <strain evidence="3">KCTC 42651</strain>
    </source>
</reference>
<keyword evidence="2" id="KW-0812">Transmembrane</keyword>
<proteinExistence type="predicted"/>
<feature type="transmembrane region" description="Helical" evidence="2">
    <location>
        <begin position="137"/>
        <end position="159"/>
    </location>
</feature>
<organism evidence="3 4">
    <name type="scientific">Thalassobaculum fulvum</name>
    <dbReference type="NCBI Taxonomy" id="1633335"/>
    <lineage>
        <taxon>Bacteria</taxon>
        <taxon>Pseudomonadati</taxon>
        <taxon>Pseudomonadota</taxon>
        <taxon>Alphaproteobacteria</taxon>
        <taxon>Rhodospirillales</taxon>
        <taxon>Thalassobaculaceae</taxon>
        <taxon>Thalassobaculum</taxon>
    </lineage>
</organism>
<feature type="transmembrane region" description="Helical" evidence="2">
    <location>
        <begin position="112"/>
        <end position="131"/>
    </location>
</feature>
<feature type="transmembrane region" description="Helical" evidence="2">
    <location>
        <begin position="295"/>
        <end position="314"/>
    </location>
</feature>
<feature type="transmembrane region" description="Helical" evidence="2">
    <location>
        <begin position="204"/>
        <end position="224"/>
    </location>
</feature>
<feature type="transmembrane region" description="Helical" evidence="2">
    <location>
        <begin position="84"/>
        <end position="105"/>
    </location>
</feature>
<evidence type="ECO:0000256" key="1">
    <source>
        <dbReference type="SAM" id="MobiDB-lite"/>
    </source>
</evidence>
<feature type="compositionally biased region" description="Gly residues" evidence="1">
    <location>
        <begin position="576"/>
        <end position="585"/>
    </location>
</feature>
<protein>
    <submittedName>
        <fullName evidence="3">Uncharacterized protein</fullName>
    </submittedName>
</protein>
<dbReference type="EMBL" id="BMZS01000013">
    <property type="protein sequence ID" value="GHD61809.1"/>
    <property type="molecule type" value="Genomic_DNA"/>
</dbReference>
<feature type="region of interest" description="Disordered" evidence="1">
    <location>
        <begin position="573"/>
        <end position="598"/>
    </location>
</feature>
<evidence type="ECO:0000313" key="3">
    <source>
        <dbReference type="EMBL" id="GHD61809.1"/>
    </source>
</evidence>
<feature type="transmembrane region" description="Helical" evidence="2">
    <location>
        <begin position="171"/>
        <end position="198"/>
    </location>
</feature>